<dbReference type="EMBL" id="JAOQKJ010000005">
    <property type="protein sequence ID" value="MCU6744234.1"/>
    <property type="molecule type" value="Genomic_DNA"/>
</dbReference>
<evidence type="ECO:0000313" key="1">
    <source>
        <dbReference type="EMBL" id="MCU6744234.1"/>
    </source>
</evidence>
<sequence length="48" mass="5418">MECYKCISMKKAGRRSSMKSRFHGFGGLGADTNKLKRHFVRTNALLAN</sequence>
<dbReference type="RefSeq" id="WP_262574247.1">
    <property type="nucleotide sequence ID" value="NZ_JAOQKJ010000005.1"/>
</dbReference>
<gene>
    <name evidence="1" type="ORF">OCV77_06955</name>
</gene>
<dbReference type="Proteomes" id="UP001652432">
    <property type="component" value="Unassembled WGS sequence"/>
</dbReference>
<proteinExistence type="predicted"/>
<comment type="caution">
    <text evidence="1">The sequence shown here is derived from an EMBL/GenBank/DDBJ whole genome shotgun (WGS) entry which is preliminary data.</text>
</comment>
<accession>A0ABT2T365</accession>
<evidence type="ECO:0000313" key="2">
    <source>
        <dbReference type="Proteomes" id="UP001652432"/>
    </source>
</evidence>
<name>A0ABT2T365_9FIRM</name>
<keyword evidence="2" id="KW-1185">Reference proteome</keyword>
<organism evidence="1 2">
    <name type="scientific">Suilimivivens aceti</name>
    <dbReference type="NCBI Taxonomy" id="2981774"/>
    <lineage>
        <taxon>Bacteria</taxon>
        <taxon>Bacillati</taxon>
        <taxon>Bacillota</taxon>
        <taxon>Clostridia</taxon>
        <taxon>Lachnospirales</taxon>
        <taxon>Lachnospiraceae</taxon>
        <taxon>Suilimivivens</taxon>
    </lineage>
</organism>
<reference evidence="1 2" key="1">
    <citation type="journal article" date="2021" name="ISME Commun">
        <title>Automated analysis of genomic sequences facilitates high-throughput and comprehensive description of bacteria.</title>
        <authorList>
            <person name="Hitch T.C.A."/>
        </authorList>
    </citation>
    <scope>NUCLEOTIDE SEQUENCE [LARGE SCALE GENOMIC DNA]</scope>
    <source>
        <strain evidence="1 2">Sanger_18</strain>
    </source>
</reference>
<protein>
    <submittedName>
        <fullName evidence="1">Uncharacterized protein</fullName>
    </submittedName>
</protein>